<dbReference type="eggNOG" id="ENOG502S4AV">
    <property type="taxonomic scope" value="Eukaryota"/>
</dbReference>
<dbReference type="Gene3D" id="3.30.1520.10">
    <property type="entry name" value="Phox-like domain"/>
    <property type="match status" value="1"/>
</dbReference>
<evidence type="ECO:0000313" key="2">
    <source>
        <dbReference type="Proteomes" id="UP000019132"/>
    </source>
</evidence>
<reference evidence="1" key="3">
    <citation type="submission" date="2015-02" db="UniProtKB">
        <authorList>
            <consortium name="EnsemblProtists"/>
        </authorList>
    </citation>
    <scope>IDENTIFICATION</scope>
    <source>
        <strain evidence="1">DAOM BR144</strain>
    </source>
</reference>
<accession>K3W923</accession>
<dbReference type="EnsemblProtists" id="PYU1_T001464">
    <property type="protein sequence ID" value="PYU1_T001464"/>
    <property type="gene ID" value="PYU1_G001464"/>
</dbReference>
<proteinExistence type="predicted"/>
<dbReference type="Proteomes" id="UP000019132">
    <property type="component" value="Unassembled WGS sequence"/>
</dbReference>
<dbReference type="GO" id="GO:0035091">
    <property type="term" value="F:phosphatidylinositol binding"/>
    <property type="evidence" value="ECO:0007669"/>
    <property type="project" value="InterPro"/>
</dbReference>
<dbReference type="VEuPathDB" id="FungiDB:PYU1_G001464"/>
<dbReference type="AlphaFoldDB" id="K3W923"/>
<dbReference type="InterPro" id="IPR036871">
    <property type="entry name" value="PX_dom_sf"/>
</dbReference>
<reference evidence="2" key="1">
    <citation type="journal article" date="2010" name="Genome Biol.">
        <title>Genome sequence of the necrotrophic plant pathogen Pythium ultimum reveals original pathogenicity mechanisms and effector repertoire.</title>
        <authorList>
            <person name="Levesque C.A."/>
            <person name="Brouwer H."/>
            <person name="Cano L."/>
            <person name="Hamilton J.P."/>
            <person name="Holt C."/>
            <person name="Huitema E."/>
            <person name="Raffaele S."/>
            <person name="Robideau G.P."/>
            <person name="Thines M."/>
            <person name="Win J."/>
            <person name="Zerillo M.M."/>
            <person name="Beakes G.W."/>
            <person name="Boore J.L."/>
            <person name="Busam D."/>
            <person name="Dumas B."/>
            <person name="Ferriera S."/>
            <person name="Fuerstenberg S.I."/>
            <person name="Gachon C.M."/>
            <person name="Gaulin E."/>
            <person name="Govers F."/>
            <person name="Grenville-Briggs L."/>
            <person name="Horner N."/>
            <person name="Hostetler J."/>
            <person name="Jiang R.H."/>
            <person name="Johnson J."/>
            <person name="Krajaejun T."/>
            <person name="Lin H."/>
            <person name="Meijer H.J."/>
            <person name="Moore B."/>
            <person name="Morris P."/>
            <person name="Phuntmart V."/>
            <person name="Puiu D."/>
            <person name="Shetty J."/>
            <person name="Stajich J.E."/>
            <person name="Tripathy S."/>
            <person name="Wawra S."/>
            <person name="van West P."/>
            <person name="Whitty B.R."/>
            <person name="Coutinho P.M."/>
            <person name="Henrissat B."/>
            <person name="Martin F."/>
            <person name="Thomas P.D."/>
            <person name="Tyler B.M."/>
            <person name="De Vries R.P."/>
            <person name="Kamoun S."/>
            <person name="Yandell M."/>
            <person name="Tisserat N."/>
            <person name="Buell C.R."/>
        </authorList>
    </citation>
    <scope>NUCLEOTIDE SEQUENCE</scope>
    <source>
        <strain evidence="2">DAOM:BR144</strain>
    </source>
</reference>
<dbReference type="CDD" id="cd06093">
    <property type="entry name" value="PX_domain"/>
    <property type="match status" value="1"/>
</dbReference>
<organism evidence="1 2">
    <name type="scientific">Globisporangium ultimum (strain ATCC 200006 / CBS 805.95 / DAOM BR144)</name>
    <name type="common">Pythium ultimum</name>
    <dbReference type="NCBI Taxonomy" id="431595"/>
    <lineage>
        <taxon>Eukaryota</taxon>
        <taxon>Sar</taxon>
        <taxon>Stramenopiles</taxon>
        <taxon>Oomycota</taxon>
        <taxon>Peronosporomycetes</taxon>
        <taxon>Pythiales</taxon>
        <taxon>Pythiaceae</taxon>
        <taxon>Globisporangium</taxon>
    </lineage>
</organism>
<evidence type="ECO:0000313" key="1">
    <source>
        <dbReference type="EnsemblProtists" id="PYU1_T001464"/>
    </source>
</evidence>
<dbReference type="EMBL" id="GL376626">
    <property type="status" value="NOT_ANNOTATED_CDS"/>
    <property type="molecule type" value="Genomic_DNA"/>
</dbReference>
<dbReference type="HOGENOM" id="CLU_1368657_0_0_1"/>
<sequence length="200" mass="22620">MQNRSPVFAFRSFSPAAQKQSICSTRASSLSTLSSYIGEDIGVALTMIRVQFLGVTEQDGHCVYMVQVDSGTEQLVITKRYSEFRALRQLLFTMLHQGQHCGNGPCKHLHQLTQVTFPHRKWQWTKGSELILAQERLGALQRFVEAILHVYRMAPKRQLRRCSNMRCLAMEEIGRFLGIDIPAFDDVLAGPLLSPSPLRA</sequence>
<protein>
    <recommendedName>
        <fullName evidence="3">PX domain-containing protein</fullName>
    </recommendedName>
</protein>
<dbReference type="InParanoid" id="K3W923"/>
<dbReference type="SUPFAM" id="SSF64268">
    <property type="entry name" value="PX domain"/>
    <property type="match status" value="1"/>
</dbReference>
<name>K3W923_GLOUD</name>
<reference evidence="2" key="2">
    <citation type="submission" date="2010-04" db="EMBL/GenBank/DDBJ databases">
        <authorList>
            <person name="Buell R."/>
            <person name="Hamilton J."/>
            <person name="Hostetler J."/>
        </authorList>
    </citation>
    <scope>NUCLEOTIDE SEQUENCE [LARGE SCALE GENOMIC DNA]</scope>
    <source>
        <strain evidence="2">DAOM:BR144</strain>
    </source>
</reference>
<evidence type="ECO:0008006" key="3">
    <source>
        <dbReference type="Google" id="ProtNLM"/>
    </source>
</evidence>
<keyword evidence="2" id="KW-1185">Reference proteome</keyword>